<reference evidence="7" key="1">
    <citation type="submission" date="2022-11" db="EMBL/GenBank/DDBJ databases">
        <title>Minimal conservation of predation-associated metabolite biosynthetic gene clusters underscores biosynthetic potential of Myxococcota including descriptions for ten novel species: Archangium lansinium sp. nov., Myxococcus landrumus sp. nov., Nannocystis bai.</title>
        <authorList>
            <person name="Ahearne A."/>
            <person name="Stevens C."/>
            <person name="Phillips K."/>
        </authorList>
    </citation>
    <scope>NUCLEOTIDE SEQUENCE</scope>
    <source>
        <strain evidence="7">Na p29</strain>
    </source>
</reference>
<dbReference type="EMBL" id="JAPNKE010000002">
    <property type="protein sequence ID" value="MCY1010196.1"/>
    <property type="molecule type" value="Genomic_DNA"/>
</dbReference>
<proteinExistence type="predicted"/>
<evidence type="ECO:0000313" key="7">
    <source>
        <dbReference type="EMBL" id="MCY1010196.1"/>
    </source>
</evidence>
<dbReference type="InterPro" id="IPR006204">
    <property type="entry name" value="GHMP_kinase_N_dom"/>
</dbReference>
<dbReference type="Proteomes" id="UP001150924">
    <property type="component" value="Unassembled WGS sequence"/>
</dbReference>
<evidence type="ECO:0000256" key="1">
    <source>
        <dbReference type="ARBA" id="ARBA00022679"/>
    </source>
</evidence>
<dbReference type="InterPro" id="IPR012363">
    <property type="entry name" value="PduX"/>
</dbReference>
<feature type="domain" description="GHMP kinase N-terminal" evidence="5">
    <location>
        <begin position="68"/>
        <end position="132"/>
    </location>
</feature>
<dbReference type="Pfam" id="PF08544">
    <property type="entry name" value="GHMP_kinases_C"/>
    <property type="match status" value="1"/>
</dbReference>
<keyword evidence="1" id="KW-0808">Transferase</keyword>
<dbReference type="PANTHER" id="PTHR43527">
    <property type="entry name" value="4-DIPHOSPHOCYTIDYL-2-C-METHYL-D-ERYTHRITOL KINASE, CHLOROPLASTIC"/>
    <property type="match status" value="1"/>
</dbReference>
<dbReference type="InterPro" id="IPR013750">
    <property type="entry name" value="GHMP_kinase_C_dom"/>
</dbReference>
<dbReference type="PIRSF" id="PIRSF033887">
    <property type="entry name" value="PduX"/>
    <property type="match status" value="1"/>
</dbReference>
<evidence type="ECO:0008006" key="9">
    <source>
        <dbReference type="Google" id="ProtNLM"/>
    </source>
</evidence>
<keyword evidence="2" id="KW-0547">Nucleotide-binding</keyword>
<dbReference type="AlphaFoldDB" id="A0A9X3J043"/>
<evidence type="ECO:0000313" key="8">
    <source>
        <dbReference type="Proteomes" id="UP001150924"/>
    </source>
</evidence>
<evidence type="ECO:0000259" key="5">
    <source>
        <dbReference type="Pfam" id="PF00288"/>
    </source>
</evidence>
<dbReference type="Gene3D" id="3.30.230.10">
    <property type="match status" value="1"/>
</dbReference>
<evidence type="ECO:0000259" key="6">
    <source>
        <dbReference type="Pfam" id="PF08544"/>
    </source>
</evidence>
<sequence length="309" mass="34203">MSWSLPEGTAASGVSFGSFGELLQGALPDGEDFLVTLPIERHAVAHFYRSDESETLEVCPRWKTKSQRLAQSLLRKYGESGGGQLFLASEIPCGKGLSSSSADLVATARAIEAHLGFELPVDELCRSLSEVEPTDGVMFSESVAYFHVKGALLERLGFLPQVEVLSLDEGGQIETLEYHRRGAAHYSLEEKRRFRELLDRIRRGFQRGDLHAVGEVSTTSAYVNQRFNRKKYLDLMHAVCEQTGGAGLITTHSGTCLGILYDRTEADHAARCERAQAELRPYGQVEVYTALKAPMRPPSTLDWSSFDRT</sequence>
<dbReference type="PROSITE" id="PS00627">
    <property type="entry name" value="GHMP_KINASES_ATP"/>
    <property type="match status" value="1"/>
</dbReference>
<evidence type="ECO:0000256" key="3">
    <source>
        <dbReference type="ARBA" id="ARBA00022777"/>
    </source>
</evidence>
<dbReference type="Pfam" id="PF00288">
    <property type="entry name" value="GHMP_kinases_N"/>
    <property type="match status" value="1"/>
</dbReference>
<keyword evidence="8" id="KW-1185">Reference proteome</keyword>
<dbReference type="SUPFAM" id="SSF54211">
    <property type="entry name" value="Ribosomal protein S5 domain 2-like"/>
    <property type="match status" value="1"/>
</dbReference>
<organism evidence="7 8">
    <name type="scientific">Nannocystis pusilla</name>
    <dbReference type="NCBI Taxonomy" id="889268"/>
    <lineage>
        <taxon>Bacteria</taxon>
        <taxon>Pseudomonadati</taxon>
        <taxon>Myxococcota</taxon>
        <taxon>Polyangia</taxon>
        <taxon>Nannocystales</taxon>
        <taxon>Nannocystaceae</taxon>
        <taxon>Nannocystis</taxon>
    </lineage>
</organism>
<comment type="caution">
    <text evidence="7">The sequence shown here is derived from an EMBL/GenBank/DDBJ whole genome shotgun (WGS) entry which is preliminary data.</text>
</comment>
<dbReference type="PANTHER" id="PTHR43527:SF1">
    <property type="entry name" value="L-THREONINE KINASE"/>
    <property type="match status" value="1"/>
</dbReference>
<evidence type="ECO:0000256" key="2">
    <source>
        <dbReference type="ARBA" id="ARBA00022741"/>
    </source>
</evidence>
<dbReference type="InterPro" id="IPR020568">
    <property type="entry name" value="Ribosomal_Su5_D2-typ_SF"/>
</dbReference>
<dbReference type="RefSeq" id="WP_267773052.1">
    <property type="nucleotide sequence ID" value="NZ_JAPNKE010000002.1"/>
</dbReference>
<evidence type="ECO:0000256" key="4">
    <source>
        <dbReference type="ARBA" id="ARBA00022840"/>
    </source>
</evidence>
<dbReference type="InterPro" id="IPR006203">
    <property type="entry name" value="GHMP_knse_ATP-bd_CS"/>
</dbReference>
<accession>A0A9X3J043</accession>
<protein>
    <recommendedName>
        <fullName evidence="9">GHMP kinase</fullName>
    </recommendedName>
</protein>
<dbReference type="GO" id="GO:0005524">
    <property type="term" value="F:ATP binding"/>
    <property type="evidence" value="ECO:0007669"/>
    <property type="project" value="UniProtKB-KW"/>
</dbReference>
<dbReference type="InterPro" id="IPR014721">
    <property type="entry name" value="Ribsml_uS5_D2-typ_fold_subgr"/>
</dbReference>
<keyword evidence="3" id="KW-0418">Kinase</keyword>
<keyword evidence="4" id="KW-0067">ATP-binding</keyword>
<dbReference type="GO" id="GO:0016301">
    <property type="term" value="F:kinase activity"/>
    <property type="evidence" value="ECO:0007669"/>
    <property type="project" value="UniProtKB-KW"/>
</dbReference>
<name>A0A9X3J043_9BACT</name>
<feature type="domain" description="GHMP kinase C-terminal" evidence="6">
    <location>
        <begin position="203"/>
        <end position="271"/>
    </location>
</feature>
<gene>
    <name evidence="7" type="ORF">OV079_32445</name>
</gene>